<dbReference type="Proteomes" id="UP000809440">
    <property type="component" value="Unassembled WGS sequence"/>
</dbReference>
<dbReference type="RefSeq" id="WP_138487993.1">
    <property type="nucleotide sequence ID" value="NZ_JAFBWU010000007.1"/>
</dbReference>
<sequence length="501" mass="56670">MQDYIPNEVLAIIESEASDAWQEGRIRKALKTARSSAYVYRKRNRRKLPETTNKIIKKAIRSENKHVSRLARRIILRAKGRIRGKVTFDSFPPSALMAKMKRSILLDGLYPERRTEWTPIYKRIKSRETDEINVENFCFLSNPEKTLENLVLICRAEAKFLSSKINFIDEICLDIGAWLVLAAARSDMAPVFSGGEISNSITKVISSLGLKQLLRFSVEAEHSHEKDIWSFPLRTRRRAGSSTSLTQHIDPQAAEKVGGELCDALNEWLGECIDHELTTQGRRSVKKIVGETLDNAERHSRREYENDGDWLLTGFMAKREGPNGPLFRFQLAFLSIGSSISDTIQDAPSVIIQEMEKYVRMHATSMPNHKFAEQHLRTVYALQDTVTRDHSAAAEGRGGTGFRDIICLFSDLASLEAQNNDASLCIVSGRTCLHIAHEHAEAAFPAPGERFNIWLNEHNRKEHPPLPYTVKDLANQFCGTLVTMGFTLDRGFLERASDDPD</sequence>
<reference evidence="1 4" key="1">
    <citation type="submission" date="2021-01" db="EMBL/GenBank/DDBJ databases">
        <title>Diatom-associated Roseobacters Show Island Model of Population Structure.</title>
        <authorList>
            <person name="Qu L."/>
            <person name="Feng X."/>
            <person name="Chen Y."/>
            <person name="Li L."/>
            <person name="Wang X."/>
            <person name="Hu Z."/>
            <person name="Wang H."/>
            <person name="Luo H."/>
        </authorList>
    </citation>
    <scope>NUCLEOTIDE SEQUENCE</scope>
    <source>
        <strain evidence="2 4">CC28-63</strain>
        <strain evidence="1">CC28-69</strain>
    </source>
</reference>
<accession>A0A9Q2NSR3</accession>
<dbReference type="EMBL" id="JAFBXE010000007">
    <property type="protein sequence ID" value="MBM2412986.1"/>
    <property type="molecule type" value="Genomic_DNA"/>
</dbReference>
<evidence type="ECO:0000313" key="3">
    <source>
        <dbReference type="Proteomes" id="UP000755667"/>
    </source>
</evidence>
<comment type="caution">
    <text evidence="1">The sequence shown here is derived from an EMBL/GenBank/DDBJ whole genome shotgun (WGS) entry which is preliminary data.</text>
</comment>
<keyword evidence="4" id="KW-1185">Reference proteome</keyword>
<protein>
    <submittedName>
        <fullName evidence="1">Uncharacterized protein</fullName>
    </submittedName>
</protein>
<dbReference type="GeneID" id="62641875"/>
<evidence type="ECO:0000313" key="4">
    <source>
        <dbReference type="Proteomes" id="UP000809440"/>
    </source>
</evidence>
<gene>
    <name evidence="1" type="ORF">JQX41_11775</name>
    <name evidence="2" type="ORF">JQX48_11780</name>
</gene>
<evidence type="ECO:0000313" key="1">
    <source>
        <dbReference type="EMBL" id="MBM2412986.1"/>
    </source>
</evidence>
<name>A0A9Q2NSR3_9RHOB</name>
<dbReference type="AlphaFoldDB" id="A0A9Q2NSR3"/>
<dbReference type="EMBL" id="JAFBXF010000007">
    <property type="protein sequence ID" value="MBM2417654.1"/>
    <property type="molecule type" value="Genomic_DNA"/>
</dbReference>
<proteinExistence type="predicted"/>
<organism evidence="1 3">
    <name type="scientific">Marivita cryptomonadis</name>
    <dbReference type="NCBI Taxonomy" id="505252"/>
    <lineage>
        <taxon>Bacteria</taxon>
        <taxon>Pseudomonadati</taxon>
        <taxon>Pseudomonadota</taxon>
        <taxon>Alphaproteobacteria</taxon>
        <taxon>Rhodobacterales</taxon>
        <taxon>Roseobacteraceae</taxon>
        <taxon>Marivita</taxon>
    </lineage>
</organism>
<dbReference type="Proteomes" id="UP000755667">
    <property type="component" value="Unassembled WGS sequence"/>
</dbReference>
<evidence type="ECO:0000313" key="2">
    <source>
        <dbReference type="EMBL" id="MBM2417654.1"/>
    </source>
</evidence>
<dbReference type="OrthoDB" id="8420265at2"/>